<feature type="transmembrane region" description="Helical" evidence="1">
    <location>
        <begin position="40"/>
        <end position="65"/>
    </location>
</feature>
<proteinExistence type="predicted"/>
<dbReference type="OrthoDB" id="826511at2"/>
<evidence type="ECO:0000256" key="1">
    <source>
        <dbReference type="SAM" id="Phobius"/>
    </source>
</evidence>
<evidence type="ECO:0000313" key="3">
    <source>
        <dbReference type="Proteomes" id="UP000002171"/>
    </source>
</evidence>
<name>A0A7U8GTC2_NEPCE</name>
<evidence type="ECO:0008006" key="4">
    <source>
        <dbReference type="Google" id="ProtNLM"/>
    </source>
</evidence>
<organism evidence="2 3">
    <name type="scientific">Neptuniibacter caesariensis</name>
    <dbReference type="NCBI Taxonomy" id="207954"/>
    <lineage>
        <taxon>Bacteria</taxon>
        <taxon>Pseudomonadati</taxon>
        <taxon>Pseudomonadota</taxon>
        <taxon>Gammaproteobacteria</taxon>
        <taxon>Oceanospirillales</taxon>
        <taxon>Oceanospirillaceae</taxon>
        <taxon>Neptuniibacter</taxon>
    </lineage>
</organism>
<feature type="transmembrane region" description="Helical" evidence="1">
    <location>
        <begin position="77"/>
        <end position="100"/>
    </location>
</feature>
<feature type="transmembrane region" description="Helical" evidence="1">
    <location>
        <begin position="120"/>
        <end position="142"/>
    </location>
</feature>
<reference evidence="2 3" key="1">
    <citation type="submission" date="2006-02" db="EMBL/GenBank/DDBJ databases">
        <authorList>
            <person name="Pinhassi J."/>
            <person name="Pedros-Alio C."/>
            <person name="Ferriera S."/>
            <person name="Johnson J."/>
            <person name="Kravitz S."/>
            <person name="Halpern A."/>
            <person name="Remington K."/>
            <person name="Beeson K."/>
            <person name="Tran B."/>
            <person name="Rogers Y.-H."/>
            <person name="Friedman R."/>
            <person name="Venter J.C."/>
        </authorList>
    </citation>
    <scope>NUCLEOTIDE SEQUENCE [LARGE SCALE GENOMIC DNA]</scope>
    <source>
        <strain evidence="2 3">MED92</strain>
    </source>
</reference>
<dbReference type="Pfam" id="PF09980">
    <property type="entry name" value="DUF2214"/>
    <property type="match status" value="1"/>
</dbReference>
<comment type="caution">
    <text evidence="2">The sequence shown here is derived from an EMBL/GenBank/DDBJ whole genome shotgun (WGS) entry which is preliminary data.</text>
</comment>
<evidence type="ECO:0000313" key="2">
    <source>
        <dbReference type="EMBL" id="EAR61990.1"/>
    </source>
</evidence>
<keyword evidence="3" id="KW-1185">Reference proteome</keyword>
<sequence>MDYVVVKYLHFLGIFALSSTLIAQHLLIKPEISVKTLRKLASIDSIYGLSAVVTLLAGLALWLWVGKAAEFYTSNPIFHIKLTLFVLIGLISIYPTLFFIKTRRNTDRDSAELIKIPKGVVMTIRAEIAGLLVLPLLAVLMAQGIGFS</sequence>
<protein>
    <recommendedName>
        <fullName evidence="4">DUF2214 domain-containing protein</fullName>
    </recommendedName>
</protein>
<dbReference type="RefSeq" id="WP_007022725.1">
    <property type="nucleotide sequence ID" value="NZ_CH724127.1"/>
</dbReference>
<keyword evidence="1" id="KW-0812">Transmembrane</keyword>
<dbReference type="AlphaFoldDB" id="A0A7U8GTC2"/>
<dbReference type="Proteomes" id="UP000002171">
    <property type="component" value="Unassembled WGS sequence"/>
</dbReference>
<keyword evidence="1" id="KW-0472">Membrane</keyword>
<gene>
    <name evidence="2" type="ORF">MED92_03543</name>
</gene>
<accession>A0A7U8GTC2</accession>
<dbReference type="EMBL" id="AAOW01000005">
    <property type="protein sequence ID" value="EAR61990.1"/>
    <property type="molecule type" value="Genomic_DNA"/>
</dbReference>
<feature type="transmembrane region" description="Helical" evidence="1">
    <location>
        <begin position="6"/>
        <end position="28"/>
    </location>
</feature>
<dbReference type="InterPro" id="IPR018706">
    <property type="entry name" value="DUF2214_membrane"/>
</dbReference>
<keyword evidence="1" id="KW-1133">Transmembrane helix</keyword>